<sequence length="322" mass="36291">MWRTKRHQRDIILPPSTRQFGVRPFASHLNTINNRSAPQMSPGQRKRGWRQCLADSYEKQYGPLDDPVPTFGAKLVTFPSTPTLPMCLAGPDPDFLEQLDRLLCAIGPNSVPKCLQRLRFSEPLDEESSDDDTDDEHNERFRDSIREVYVRMYAKAGIDIVAVEARRRARRHAREERREARAAESNSTKSALPSSHDHAIKPPSKANEADAAGYQVKHQKRKRQTDDEEDEPRRKVARPSDTTTARPKRRIRPPFKPKFSYSPPQTPSPTERDHAQGKAGSPSSPESLVAQQPTPEVDNSSRFLKLERGQESPTAGGELSAG</sequence>
<feature type="region of interest" description="Disordered" evidence="1">
    <location>
        <begin position="172"/>
        <end position="322"/>
    </location>
</feature>
<dbReference type="AlphaFoldDB" id="A0A8J5NMJ5"/>
<comment type="caution">
    <text evidence="2">The sequence shown here is derived from an EMBL/GenBank/DDBJ whole genome shotgun (WGS) entry which is preliminary data.</text>
</comment>
<gene>
    <name evidence="2" type="ORF">Forpe1208_v012517</name>
</gene>
<feature type="compositionally biased region" description="Polar residues" evidence="1">
    <location>
        <begin position="281"/>
        <end position="302"/>
    </location>
</feature>
<evidence type="ECO:0000313" key="3">
    <source>
        <dbReference type="Proteomes" id="UP000694050"/>
    </source>
</evidence>
<organism evidence="2 3">
    <name type="scientific">Fusarium oxysporum f. sp. rapae</name>
    <dbReference type="NCBI Taxonomy" id="485398"/>
    <lineage>
        <taxon>Eukaryota</taxon>
        <taxon>Fungi</taxon>
        <taxon>Dikarya</taxon>
        <taxon>Ascomycota</taxon>
        <taxon>Pezizomycotina</taxon>
        <taxon>Sordariomycetes</taxon>
        <taxon>Hypocreomycetidae</taxon>
        <taxon>Hypocreales</taxon>
        <taxon>Nectriaceae</taxon>
        <taxon>Fusarium</taxon>
        <taxon>Fusarium oxysporum species complex</taxon>
    </lineage>
</organism>
<protein>
    <submittedName>
        <fullName evidence="2">Uncharacterized protein</fullName>
    </submittedName>
</protein>
<accession>A0A8J5NMJ5</accession>
<dbReference type="EMBL" id="JAELUQ010000009">
    <property type="protein sequence ID" value="KAG7408826.1"/>
    <property type="molecule type" value="Genomic_DNA"/>
</dbReference>
<evidence type="ECO:0000313" key="2">
    <source>
        <dbReference type="EMBL" id="KAG7408826.1"/>
    </source>
</evidence>
<dbReference type="Proteomes" id="UP000694050">
    <property type="component" value="Unassembled WGS sequence"/>
</dbReference>
<proteinExistence type="predicted"/>
<name>A0A8J5NMJ5_FUSOX</name>
<feature type="compositionally biased region" description="Basic residues" evidence="1">
    <location>
        <begin position="246"/>
        <end position="255"/>
    </location>
</feature>
<evidence type="ECO:0000256" key="1">
    <source>
        <dbReference type="SAM" id="MobiDB-lite"/>
    </source>
</evidence>
<reference evidence="2" key="1">
    <citation type="submission" date="2021-04" db="EMBL/GenBank/DDBJ databases">
        <title>First draft genome resource for Brassicaceae pathogens Fusarium oxysporum f. sp. raphani and Fusarium oxysporum f. sp. rapae.</title>
        <authorList>
            <person name="Asai S."/>
        </authorList>
    </citation>
    <scope>NUCLEOTIDE SEQUENCE</scope>
    <source>
        <strain evidence="2">Tf1208</strain>
    </source>
</reference>
<feature type="compositionally biased region" description="Basic and acidic residues" evidence="1">
    <location>
        <begin position="173"/>
        <end position="182"/>
    </location>
</feature>